<protein>
    <recommendedName>
        <fullName evidence="3">DUF1259 domain-containing protein</fullName>
    </recommendedName>
</protein>
<dbReference type="Pfam" id="PF07485">
    <property type="entry name" value="DUF1529"/>
    <property type="match status" value="2"/>
</dbReference>
<organism evidence="1 2">
    <name type="scientific">Ammoniphilus resinae</name>
    <dbReference type="NCBI Taxonomy" id="861532"/>
    <lineage>
        <taxon>Bacteria</taxon>
        <taxon>Bacillati</taxon>
        <taxon>Bacillota</taxon>
        <taxon>Bacilli</taxon>
        <taxon>Bacillales</taxon>
        <taxon>Paenibacillaceae</taxon>
        <taxon>Aneurinibacillus group</taxon>
        <taxon>Ammoniphilus</taxon>
    </lineage>
</organism>
<sequence length="282" mass="32215">MAGKVKVSPEFRRLCMQFGRILGGEAELEDGPVCFVMRATRLRETILGRRTLSPLVRHQLFSFEALDRNGRALCLGETAVHQNQANRLIRNLQSRGITVTALHNHWLRENPRLMYVHWESIDNPIAFARKTRDAIAFLGSTDMGREVNPGQRFRRLCNQFSSILGGTEHEITRGPVCFVSRTRRFNASILGRRTNSPLVNYQLFSFESLDQSGRALCLGETALFQNQANRLIRNLQSRGITVTALHNHWLGENPRLMYIHWESIDRPAAFARKTKQSISFLG</sequence>
<gene>
    <name evidence="1" type="ORF">J2Z37_002757</name>
</gene>
<proteinExistence type="predicted"/>
<name>A0ABS4GR68_9BACL</name>
<evidence type="ECO:0008006" key="3">
    <source>
        <dbReference type="Google" id="ProtNLM"/>
    </source>
</evidence>
<accession>A0ABS4GR68</accession>
<reference evidence="1 2" key="1">
    <citation type="submission" date="2021-03" db="EMBL/GenBank/DDBJ databases">
        <title>Genomic Encyclopedia of Type Strains, Phase IV (KMG-IV): sequencing the most valuable type-strain genomes for metagenomic binning, comparative biology and taxonomic classification.</title>
        <authorList>
            <person name="Goeker M."/>
        </authorList>
    </citation>
    <scope>NUCLEOTIDE SEQUENCE [LARGE SCALE GENOMIC DNA]</scope>
    <source>
        <strain evidence="1 2">DSM 24738</strain>
    </source>
</reference>
<keyword evidence="2" id="KW-1185">Reference proteome</keyword>
<evidence type="ECO:0000313" key="2">
    <source>
        <dbReference type="Proteomes" id="UP001519343"/>
    </source>
</evidence>
<dbReference type="EMBL" id="JAGGKT010000008">
    <property type="protein sequence ID" value="MBP1932746.1"/>
    <property type="molecule type" value="Genomic_DNA"/>
</dbReference>
<dbReference type="Proteomes" id="UP001519343">
    <property type="component" value="Unassembled WGS sequence"/>
</dbReference>
<evidence type="ECO:0000313" key="1">
    <source>
        <dbReference type="EMBL" id="MBP1932746.1"/>
    </source>
</evidence>
<comment type="caution">
    <text evidence="1">The sequence shown here is derived from an EMBL/GenBank/DDBJ whole genome shotgun (WGS) entry which is preliminary data.</text>
</comment>
<dbReference type="InterPro" id="IPR011094">
    <property type="entry name" value="Uncharacterised_LppY/LpqO"/>
</dbReference>